<feature type="transmembrane region" description="Helical" evidence="11">
    <location>
        <begin position="20"/>
        <end position="39"/>
    </location>
</feature>
<comment type="function">
    <text evidence="8">Has an organic peroxide-dependent peroxidase activity.</text>
</comment>
<dbReference type="CDD" id="cd08153">
    <property type="entry name" value="srpA_like"/>
    <property type="match status" value="1"/>
</dbReference>
<dbReference type="SMART" id="SM01060">
    <property type="entry name" value="Catalase"/>
    <property type="match status" value="1"/>
</dbReference>
<evidence type="ECO:0000256" key="9">
    <source>
        <dbReference type="PIRSR" id="PIRSR000296-1"/>
    </source>
</evidence>
<dbReference type="GO" id="GO:0004096">
    <property type="term" value="F:catalase activity"/>
    <property type="evidence" value="ECO:0007669"/>
    <property type="project" value="InterPro"/>
</dbReference>
<dbReference type="EMBL" id="FNKP01000002">
    <property type="protein sequence ID" value="SDR28352.1"/>
    <property type="molecule type" value="Genomic_DNA"/>
</dbReference>
<dbReference type="Gene3D" id="2.40.180.10">
    <property type="entry name" value="Catalase core domain"/>
    <property type="match status" value="1"/>
</dbReference>
<keyword evidence="11" id="KW-0472">Membrane</keyword>
<dbReference type="InterPro" id="IPR024168">
    <property type="entry name" value="Catalase_SrpA-type_pred"/>
</dbReference>
<evidence type="ECO:0000256" key="6">
    <source>
        <dbReference type="ARBA" id="ARBA00023002"/>
    </source>
</evidence>
<dbReference type="GO" id="GO:0042744">
    <property type="term" value="P:hydrogen peroxide catabolic process"/>
    <property type="evidence" value="ECO:0007669"/>
    <property type="project" value="TreeGrafter"/>
</dbReference>
<feature type="domain" description="Catalase core" evidence="12">
    <location>
        <begin position="45"/>
        <end position="368"/>
    </location>
</feature>
<evidence type="ECO:0000259" key="12">
    <source>
        <dbReference type="SMART" id="SM01060"/>
    </source>
</evidence>
<dbReference type="AlphaFoldDB" id="A0A1H1HSG7"/>
<dbReference type="Proteomes" id="UP000183487">
    <property type="component" value="Unassembled WGS sequence"/>
</dbReference>
<evidence type="ECO:0000313" key="14">
    <source>
        <dbReference type="Proteomes" id="UP000183487"/>
    </source>
</evidence>
<reference evidence="14" key="1">
    <citation type="submission" date="2016-10" db="EMBL/GenBank/DDBJ databases">
        <authorList>
            <person name="Varghese N."/>
            <person name="Submissions S."/>
        </authorList>
    </citation>
    <scope>NUCLEOTIDE SEQUENCE [LARGE SCALE GENOMIC DNA]</scope>
    <source>
        <strain evidence="14">GAS106B</strain>
    </source>
</reference>
<dbReference type="OrthoDB" id="255727at2"/>
<protein>
    <recommendedName>
        <fullName evidence="8">Catalase-related peroxidase</fullName>
        <ecNumber evidence="8">1.11.1.-</ecNumber>
    </recommendedName>
</protein>
<accession>A0A1H1HSG7</accession>
<organism evidence="13 14">
    <name type="scientific">Paraburkholderia fungorum</name>
    <dbReference type="NCBI Taxonomy" id="134537"/>
    <lineage>
        <taxon>Bacteria</taxon>
        <taxon>Pseudomonadati</taxon>
        <taxon>Pseudomonadota</taxon>
        <taxon>Betaproteobacteria</taxon>
        <taxon>Burkholderiales</taxon>
        <taxon>Burkholderiaceae</taxon>
        <taxon>Paraburkholderia</taxon>
    </lineage>
</organism>
<dbReference type="GO" id="GO:0046872">
    <property type="term" value="F:metal ion binding"/>
    <property type="evidence" value="ECO:0007669"/>
    <property type="project" value="UniProtKB-KW"/>
</dbReference>
<dbReference type="GO" id="GO:0020037">
    <property type="term" value="F:heme binding"/>
    <property type="evidence" value="ECO:0007669"/>
    <property type="project" value="InterPro"/>
</dbReference>
<keyword evidence="4 8" id="KW-0349">Heme</keyword>
<feature type="active site" evidence="9">
    <location>
        <position position="67"/>
    </location>
</feature>
<keyword evidence="6 8" id="KW-0560">Oxidoreductase</keyword>
<keyword evidence="11" id="KW-0812">Transmembrane</keyword>
<evidence type="ECO:0000313" key="13">
    <source>
        <dbReference type="EMBL" id="SDR28352.1"/>
    </source>
</evidence>
<dbReference type="InterPro" id="IPR020835">
    <property type="entry name" value="Catalase_sf"/>
</dbReference>
<dbReference type="SUPFAM" id="SSF56634">
    <property type="entry name" value="Heme-dependent catalase-like"/>
    <property type="match status" value="1"/>
</dbReference>
<dbReference type="PIRSF" id="PIRSF000296">
    <property type="entry name" value="SrpA"/>
    <property type="match status" value="1"/>
</dbReference>
<dbReference type="Gene3D" id="1.20.1280.120">
    <property type="match status" value="1"/>
</dbReference>
<evidence type="ECO:0000256" key="7">
    <source>
        <dbReference type="ARBA" id="ARBA00023004"/>
    </source>
</evidence>
<proteinExistence type="inferred from homology"/>
<gene>
    <name evidence="13" type="ORF">SAMN05443245_4241</name>
</gene>
<dbReference type="PANTHER" id="PTHR11465">
    <property type="entry name" value="CATALASE"/>
    <property type="match status" value="1"/>
</dbReference>
<evidence type="ECO:0000256" key="11">
    <source>
        <dbReference type="SAM" id="Phobius"/>
    </source>
</evidence>
<feature type="binding site" description="axial binding residue" evidence="10">
    <location>
        <position position="335"/>
    </location>
    <ligand>
        <name>heme</name>
        <dbReference type="ChEBI" id="CHEBI:30413"/>
    </ligand>
    <ligandPart>
        <name>Fe</name>
        <dbReference type="ChEBI" id="CHEBI:18248"/>
    </ligandPart>
</feature>
<comment type="similarity">
    <text evidence="2 8">Belongs to the catalase family.</text>
</comment>
<evidence type="ECO:0000256" key="5">
    <source>
        <dbReference type="ARBA" id="ARBA00022723"/>
    </source>
</evidence>
<dbReference type="GO" id="GO:0005737">
    <property type="term" value="C:cytoplasm"/>
    <property type="evidence" value="ECO:0007669"/>
    <property type="project" value="TreeGrafter"/>
</dbReference>
<dbReference type="GO" id="GO:0042542">
    <property type="term" value="P:response to hydrogen peroxide"/>
    <property type="evidence" value="ECO:0007669"/>
    <property type="project" value="TreeGrafter"/>
</dbReference>
<keyword evidence="7 8" id="KW-0408">Iron</keyword>
<keyword evidence="14" id="KW-1185">Reference proteome</keyword>
<name>A0A1H1HSG7_9BURK</name>
<dbReference type="PROSITE" id="PS51402">
    <property type="entry name" value="CATALASE_3"/>
    <property type="match status" value="1"/>
</dbReference>
<comment type="function">
    <text evidence="1">Decomposes hydrogen peroxide into water and oxygen; serves to protect cells from the toxic effects of hydrogen peroxide.</text>
</comment>
<evidence type="ECO:0000256" key="2">
    <source>
        <dbReference type="ARBA" id="ARBA00005329"/>
    </source>
</evidence>
<dbReference type="InterPro" id="IPR011614">
    <property type="entry name" value="Catalase_core"/>
</dbReference>
<comment type="cofactor">
    <cofactor evidence="8">
        <name>heme</name>
        <dbReference type="ChEBI" id="CHEBI:30413"/>
    </cofactor>
</comment>
<dbReference type="PANTHER" id="PTHR11465:SF9">
    <property type="entry name" value="CATALASE"/>
    <property type="match status" value="1"/>
</dbReference>
<keyword evidence="11" id="KW-1133">Transmembrane helix</keyword>
<dbReference type="RefSeq" id="WP_074768291.1">
    <property type="nucleotide sequence ID" value="NZ_FNKP01000002.1"/>
</dbReference>
<dbReference type="PRINTS" id="PR00067">
    <property type="entry name" value="CATALASE"/>
</dbReference>
<sequence>MTKLPVPRSQAVCVPCRLGAIGAVVLALAGGFAYTAGWLTPKRLTTARIVNTFEAVAGQHPGYRRNHAKGLCVEGYFDSNGKGAVLSSADVFQPGRTPVTGRFAVPGGNPSAPDTSSPVRSLALEFQLQNGEQWRTGMNSTPVFAVHTPEQFYQQLLAAKPDPSTGKPDPAKLKAFYAANPETLPFQTWVKAHPPSSSLANAAYYGINAFRFTNSEGATHAVRWAMVPDTPYAPITDAQKAEKNFLAADLNQRIASGPLRWHLILTVAQPADPIDDATLQWPDDRQRIDAGTLVLERTTSQEDGTCRDINFDPTILPTGIKTSNDPLLAARSAAYALSYQRRTREETLNPAVHQTQAVTAATSNGAHS</sequence>
<evidence type="ECO:0000256" key="3">
    <source>
        <dbReference type="ARBA" id="ARBA00022559"/>
    </source>
</evidence>
<dbReference type="EC" id="1.11.1.-" evidence="8"/>
<evidence type="ECO:0000256" key="10">
    <source>
        <dbReference type="PIRSR" id="PIRSR000296-2"/>
    </source>
</evidence>
<evidence type="ECO:0000256" key="1">
    <source>
        <dbReference type="ARBA" id="ARBA00002974"/>
    </source>
</evidence>
<evidence type="ECO:0000256" key="8">
    <source>
        <dbReference type="PIRNR" id="PIRNR000296"/>
    </source>
</evidence>
<evidence type="ECO:0000256" key="4">
    <source>
        <dbReference type="ARBA" id="ARBA00022617"/>
    </source>
</evidence>
<dbReference type="InterPro" id="IPR018028">
    <property type="entry name" value="Catalase"/>
</dbReference>
<dbReference type="Pfam" id="PF00199">
    <property type="entry name" value="Catalase"/>
    <property type="match status" value="1"/>
</dbReference>
<keyword evidence="5 8" id="KW-0479">Metal-binding</keyword>
<keyword evidence="3 8" id="KW-0575">Peroxidase</keyword>